<feature type="transmembrane region" description="Helical" evidence="1">
    <location>
        <begin position="169"/>
        <end position="189"/>
    </location>
</feature>
<proteinExistence type="predicted"/>
<dbReference type="RefSeq" id="WP_198110826.1">
    <property type="nucleotide sequence ID" value="NZ_JAEDAK010000005.1"/>
</dbReference>
<comment type="caution">
    <text evidence="2">The sequence shown here is derived from an EMBL/GenBank/DDBJ whole genome shotgun (WGS) entry which is preliminary data.</text>
</comment>
<sequence>MATFPLHMQAPPPMPPAPPQSGWRLARLLSAPHRLGFFSAAVWLALSALWWGAVLLARACGLEPPWAVAPAQAHGLLLAFSFMPLFIVGFLFTAGPRWLAQPEVDARDLLPGVLALLMGWLLVLPGVHFGAPLAAAGVAVAAGGWALLLRRYLHILRASQVADRLHAQIVAGAAAYGLLALALAAFALWQGQAALLGAAIQLALWGFLAPVFTAVSHRMLPFFTQAVLPALEAWRPEWLLVAMLSALGATALAGFASALWSPLPALLLAALALVQAAAAGLLLWLALRWGLLHSLRGKGLRLLAMLHGGFVWLGLAFALGAASNALQAAGQASLGLAPLHALTMGYLGCTLIAMITRVSAGHSGRPLAVDGPAWALYLLLQAAVLARVLAALWPAQATPLTLAAIGGWALACVSWALRYGSWLGRPRADGRPG</sequence>
<keyword evidence="1" id="KW-1133">Transmembrane helix</keyword>
<feature type="transmembrane region" description="Helical" evidence="1">
    <location>
        <begin position="299"/>
        <end position="319"/>
    </location>
</feature>
<keyword evidence="3" id="KW-1185">Reference proteome</keyword>
<evidence type="ECO:0000313" key="3">
    <source>
        <dbReference type="Proteomes" id="UP000613266"/>
    </source>
</evidence>
<evidence type="ECO:0000256" key="1">
    <source>
        <dbReference type="SAM" id="Phobius"/>
    </source>
</evidence>
<feature type="transmembrane region" description="Helical" evidence="1">
    <location>
        <begin position="372"/>
        <end position="393"/>
    </location>
</feature>
<dbReference type="AlphaFoldDB" id="A0A931NHH2"/>
<dbReference type="EMBL" id="JAEDAK010000005">
    <property type="protein sequence ID" value="MBH9577054.1"/>
    <property type="molecule type" value="Genomic_DNA"/>
</dbReference>
<dbReference type="InterPro" id="IPR010266">
    <property type="entry name" value="NnrS"/>
</dbReference>
<feature type="transmembrane region" description="Helical" evidence="1">
    <location>
        <begin position="266"/>
        <end position="287"/>
    </location>
</feature>
<feature type="transmembrane region" description="Helical" evidence="1">
    <location>
        <begin position="339"/>
        <end position="360"/>
    </location>
</feature>
<feature type="transmembrane region" description="Helical" evidence="1">
    <location>
        <begin position="195"/>
        <end position="217"/>
    </location>
</feature>
<feature type="transmembrane region" description="Helical" evidence="1">
    <location>
        <begin position="129"/>
        <end position="148"/>
    </location>
</feature>
<accession>A0A931NHH2</accession>
<protein>
    <submittedName>
        <fullName evidence="2">NnrS family protein</fullName>
    </submittedName>
</protein>
<keyword evidence="1" id="KW-0812">Transmembrane</keyword>
<dbReference type="Pfam" id="PF05940">
    <property type="entry name" value="NnrS"/>
    <property type="match status" value="1"/>
</dbReference>
<reference evidence="2" key="1">
    <citation type="submission" date="2020-12" db="EMBL/GenBank/DDBJ databases">
        <title>The genome sequence of Inhella sp. 1Y17.</title>
        <authorList>
            <person name="Liu Y."/>
        </authorList>
    </citation>
    <scope>NUCLEOTIDE SEQUENCE</scope>
    <source>
        <strain evidence="2">1Y17</strain>
    </source>
</reference>
<evidence type="ECO:0000313" key="2">
    <source>
        <dbReference type="EMBL" id="MBH9577054.1"/>
    </source>
</evidence>
<feature type="transmembrane region" description="Helical" evidence="1">
    <location>
        <begin position="238"/>
        <end position="260"/>
    </location>
</feature>
<feature type="transmembrane region" description="Helical" evidence="1">
    <location>
        <begin position="35"/>
        <end position="53"/>
    </location>
</feature>
<name>A0A931NHH2_9BURK</name>
<feature type="transmembrane region" description="Helical" evidence="1">
    <location>
        <begin position="399"/>
        <end position="417"/>
    </location>
</feature>
<gene>
    <name evidence="2" type="ORF">I7X39_09060</name>
</gene>
<dbReference type="Proteomes" id="UP000613266">
    <property type="component" value="Unassembled WGS sequence"/>
</dbReference>
<organism evidence="2 3">
    <name type="scientific">Inhella proteolytica</name>
    <dbReference type="NCBI Taxonomy" id="2795029"/>
    <lineage>
        <taxon>Bacteria</taxon>
        <taxon>Pseudomonadati</taxon>
        <taxon>Pseudomonadota</taxon>
        <taxon>Betaproteobacteria</taxon>
        <taxon>Burkholderiales</taxon>
        <taxon>Sphaerotilaceae</taxon>
        <taxon>Inhella</taxon>
    </lineage>
</organism>
<feature type="transmembrane region" description="Helical" evidence="1">
    <location>
        <begin position="106"/>
        <end position="123"/>
    </location>
</feature>
<feature type="transmembrane region" description="Helical" evidence="1">
    <location>
        <begin position="73"/>
        <end position="94"/>
    </location>
</feature>
<keyword evidence="1" id="KW-0472">Membrane</keyword>